<keyword evidence="5" id="KW-1185">Reference proteome</keyword>
<proteinExistence type="predicted"/>
<feature type="region of interest" description="Disordered" evidence="1">
    <location>
        <begin position="225"/>
        <end position="246"/>
    </location>
</feature>
<sequence length="246" mass="25178">MSLATAPEKYRRRRILPALSVVVVLLVAAGVIWFQALKPDPSQSRECNAPGPAPTPTSDTARSTALADGATASPTTSPTSTTPVVTSLGSFVGTDTLAGVRPAPPATVALRVFNASQVRGQAKAVTDEFRAAGFESIGAGVNDPLYPAGDLRCLGEIRFGAAGVAAARTVLELAPCAQLVQDGRVDDSVDFAIGARFVYAPISDEVQARLREFASAATPPAVIEGQTASATPLPPIPGLPQASCAT</sequence>
<keyword evidence="2" id="KW-0812">Transmembrane</keyword>
<dbReference type="Proteomes" id="UP000663792">
    <property type="component" value="Unassembled WGS sequence"/>
</dbReference>
<evidence type="ECO:0000256" key="1">
    <source>
        <dbReference type="SAM" id="MobiDB-lite"/>
    </source>
</evidence>
<feature type="domain" description="LytR/CpsA/Psr regulator C-terminal" evidence="3">
    <location>
        <begin position="108"/>
        <end position="197"/>
    </location>
</feature>
<keyword evidence="2" id="KW-1133">Transmembrane helix</keyword>
<dbReference type="Pfam" id="PF13399">
    <property type="entry name" value="LytR_C"/>
    <property type="match status" value="1"/>
</dbReference>
<protein>
    <submittedName>
        <fullName evidence="4">Envelope integrity protein Cei</fullName>
    </submittedName>
</protein>
<feature type="transmembrane region" description="Helical" evidence="2">
    <location>
        <begin position="15"/>
        <end position="36"/>
    </location>
</feature>
<feature type="compositionally biased region" description="Low complexity" evidence="1">
    <location>
        <begin position="70"/>
        <end position="84"/>
    </location>
</feature>
<keyword evidence="2" id="KW-0472">Membrane</keyword>
<evidence type="ECO:0000256" key="2">
    <source>
        <dbReference type="SAM" id="Phobius"/>
    </source>
</evidence>
<comment type="caution">
    <text evidence="4">The sequence shown here is derived from an EMBL/GenBank/DDBJ whole genome shotgun (WGS) entry which is preliminary data.</text>
</comment>
<evidence type="ECO:0000259" key="3">
    <source>
        <dbReference type="Pfam" id="PF13399"/>
    </source>
</evidence>
<dbReference type="InterPro" id="IPR027381">
    <property type="entry name" value="LytR/CpsA/Psr_C"/>
</dbReference>
<dbReference type="RefSeq" id="WP_205260021.1">
    <property type="nucleotide sequence ID" value="NZ_JAERWK010000008.1"/>
</dbReference>
<evidence type="ECO:0000313" key="5">
    <source>
        <dbReference type="Proteomes" id="UP000663792"/>
    </source>
</evidence>
<dbReference type="AlphaFoldDB" id="A0A938YCK2"/>
<feature type="region of interest" description="Disordered" evidence="1">
    <location>
        <begin position="41"/>
        <end position="84"/>
    </location>
</feature>
<dbReference type="NCBIfam" id="NF035953">
    <property type="entry name" value="integrity_Cei"/>
    <property type="match status" value="1"/>
</dbReference>
<accession>A0A938YCK2</accession>
<dbReference type="EMBL" id="JAERWK010000008">
    <property type="protein sequence ID" value="MBM9467106.1"/>
    <property type="molecule type" value="Genomic_DNA"/>
</dbReference>
<organism evidence="4 5">
    <name type="scientific">Nakamurella leprariae</name>
    <dbReference type="NCBI Taxonomy" id="2803911"/>
    <lineage>
        <taxon>Bacteria</taxon>
        <taxon>Bacillati</taxon>
        <taxon>Actinomycetota</taxon>
        <taxon>Actinomycetes</taxon>
        <taxon>Nakamurellales</taxon>
        <taxon>Nakamurellaceae</taxon>
        <taxon>Nakamurella</taxon>
    </lineage>
</organism>
<reference evidence="4" key="1">
    <citation type="submission" date="2021-01" db="EMBL/GenBank/DDBJ databases">
        <title>YIM 132084 draft genome.</title>
        <authorList>
            <person name="An D."/>
        </authorList>
    </citation>
    <scope>NUCLEOTIDE SEQUENCE</scope>
    <source>
        <strain evidence="4">YIM 132084</strain>
    </source>
</reference>
<evidence type="ECO:0000313" key="4">
    <source>
        <dbReference type="EMBL" id="MBM9467106.1"/>
    </source>
</evidence>
<gene>
    <name evidence="4" type="primary">cei</name>
    <name evidence="4" type="ORF">JL106_07395</name>
</gene>
<name>A0A938YCK2_9ACTN</name>